<accession>A0A7J0HDV1</accession>
<evidence type="ECO:0000313" key="2">
    <source>
        <dbReference type="EMBL" id="GFZ21307.1"/>
    </source>
</evidence>
<feature type="compositionally biased region" description="Acidic residues" evidence="1">
    <location>
        <begin position="140"/>
        <end position="162"/>
    </location>
</feature>
<keyword evidence="3" id="KW-1185">Reference proteome</keyword>
<sequence>MLPRISLSTLNKKARKKKVVTKDDVLTSLKEDRQPREMTSGCRPRPYCKEGLSGRFKGQGGHATTPPKRTKSNKGASNAAVRTSPLGTPFTLPGDNLGLFVASSRARLRPCPPEPRSSNDYHFRLTWANLAELKMASMEMDADLGEEEEEAKASEKEEDNEGEANHTH</sequence>
<feature type="region of interest" description="Disordered" evidence="1">
    <location>
        <begin position="138"/>
        <end position="168"/>
    </location>
</feature>
<dbReference type="AlphaFoldDB" id="A0A7J0HDV1"/>
<evidence type="ECO:0000256" key="1">
    <source>
        <dbReference type="SAM" id="MobiDB-lite"/>
    </source>
</evidence>
<feature type="region of interest" description="Disordered" evidence="1">
    <location>
        <begin position="1"/>
        <end position="90"/>
    </location>
</feature>
<reference evidence="2 3" key="1">
    <citation type="submission" date="2019-07" db="EMBL/GenBank/DDBJ databases">
        <title>De Novo Assembly of kiwifruit Actinidia rufa.</title>
        <authorList>
            <person name="Sugita-Konishi S."/>
            <person name="Sato K."/>
            <person name="Mori E."/>
            <person name="Abe Y."/>
            <person name="Kisaki G."/>
            <person name="Hamano K."/>
            <person name="Suezawa K."/>
            <person name="Otani M."/>
            <person name="Fukuda T."/>
            <person name="Manabe T."/>
            <person name="Gomi K."/>
            <person name="Tabuchi M."/>
            <person name="Akimitsu K."/>
            <person name="Kataoka I."/>
        </authorList>
    </citation>
    <scope>NUCLEOTIDE SEQUENCE [LARGE SCALE GENOMIC DNA]</scope>
    <source>
        <strain evidence="3">cv. Fuchu</strain>
    </source>
</reference>
<evidence type="ECO:0000313" key="3">
    <source>
        <dbReference type="Proteomes" id="UP000585474"/>
    </source>
</evidence>
<protein>
    <submittedName>
        <fullName evidence="2">Uncharacterized protein</fullName>
    </submittedName>
</protein>
<organism evidence="2 3">
    <name type="scientific">Actinidia rufa</name>
    <dbReference type="NCBI Taxonomy" id="165716"/>
    <lineage>
        <taxon>Eukaryota</taxon>
        <taxon>Viridiplantae</taxon>
        <taxon>Streptophyta</taxon>
        <taxon>Embryophyta</taxon>
        <taxon>Tracheophyta</taxon>
        <taxon>Spermatophyta</taxon>
        <taxon>Magnoliopsida</taxon>
        <taxon>eudicotyledons</taxon>
        <taxon>Gunneridae</taxon>
        <taxon>Pentapetalae</taxon>
        <taxon>asterids</taxon>
        <taxon>Ericales</taxon>
        <taxon>Actinidiaceae</taxon>
        <taxon>Actinidia</taxon>
    </lineage>
</organism>
<name>A0A7J0HDV1_9ERIC</name>
<comment type="caution">
    <text evidence="2">The sequence shown here is derived from an EMBL/GenBank/DDBJ whole genome shotgun (WGS) entry which is preliminary data.</text>
</comment>
<gene>
    <name evidence="2" type="ORF">Acr_29g0004690</name>
</gene>
<proteinExistence type="predicted"/>
<dbReference type="EMBL" id="BJWL01000029">
    <property type="protein sequence ID" value="GFZ21307.1"/>
    <property type="molecule type" value="Genomic_DNA"/>
</dbReference>
<feature type="compositionally biased region" description="Polar residues" evidence="1">
    <location>
        <begin position="1"/>
        <end position="11"/>
    </location>
</feature>
<dbReference type="Proteomes" id="UP000585474">
    <property type="component" value="Unassembled WGS sequence"/>
</dbReference>
<feature type="compositionally biased region" description="Basic and acidic residues" evidence="1">
    <location>
        <begin position="20"/>
        <end position="36"/>
    </location>
</feature>